<dbReference type="OrthoDB" id="426765at2"/>
<keyword evidence="3" id="KW-1185">Reference proteome</keyword>
<comment type="caution">
    <text evidence="2">The sequence shown here is derived from an EMBL/GenBank/DDBJ whole genome shotgun (WGS) entry which is preliminary data.</text>
</comment>
<evidence type="ECO:0000259" key="1">
    <source>
        <dbReference type="Pfam" id="PF13470"/>
    </source>
</evidence>
<evidence type="ECO:0000313" key="3">
    <source>
        <dbReference type="Proteomes" id="UP000182190"/>
    </source>
</evidence>
<dbReference type="InterPro" id="IPR029060">
    <property type="entry name" value="PIN-like_dom_sf"/>
</dbReference>
<gene>
    <name evidence="2" type="ORF">PL9631_1060397</name>
</gene>
<sequence>MRSAILYASTEVLNFCSNVSINVPQLRDSKDNHILAAALSANAEVLITGDQDLLVLDNFMGTAIMKPTDFLALYFP</sequence>
<proteinExistence type="predicted"/>
<feature type="domain" description="PIN" evidence="1">
    <location>
        <begin position="23"/>
        <end position="51"/>
    </location>
</feature>
<dbReference type="EMBL" id="CZCS02000009">
    <property type="protein sequence ID" value="VXD13309.1"/>
    <property type="molecule type" value="Genomic_DNA"/>
</dbReference>
<accession>A0A7Z9BH29</accession>
<reference evidence="2" key="1">
    <citation type="submission" date="2019-10" db="EMBL/GenBank/DDBJ databases">
        <authorList>
            <consortium name="Genoscope - CEA"/>
            <person name="William W."/>
        </authorList>
    </citation>
    <scope>NUCLEOTIDE SEQUENCE [LARGE SCALE GENOMIC DNA]</scope>
    <source>
        <strain evidence="2">BBR_PRJEB10994</strain>
    </source>
</reference>
<dbReference type="NCBIfam" id="TIGR00305">
    <property type="entry name" value="putative toxin-antitoxin system toxin component, PIN family"/>
    <property type="match status" value="1"/>
</dbReference>
<dbReference type="SUPFAM" id="SSF88723">
    <property type="entry name" value="PIN domain-like"/>
    <property type="match status" value="1"/>
</dbReference>
<dbReference type="InterPro" id="IPR002716">
    <property type="entry name" value="PIN_dom"/>
</dbReference>
<dbReference type="AlphaFoldDB" id="A0A7Z9BH29"/>
<dbReference type="PANTHER" id="PTHR34610">
    <property type="entry name" value="SSL7007 PROTEIN"/>
    <property type="match status" value="1"/>
</dbReference>
<dbReference type="PANTHER" id="PTHR34610:SF4">
    <property type="entry name" value="SLL8027 PROTEIN"/>
    <property type="match status" value="1"/>
</dbReference>
<evidence type="ECO:0000313" key="2">
    <source>
        <dbReference type="EMBL" id="VXD13309.1"/>
    </source>
</evidence>
<dbReference type="InterPro" id="IPR002850">
    <property type="entry name" value="PIN_toxin-like"/>
</dbReference>
<dbReference type="Proteomes" id="UP000182190">
    <property type="component" value="Unassembled WGS sequence"/>
</dbReference>
<dbReference type="RefSeq" id="WP_083624253.1">
    <property type="nucleotide sequence ID" value="NZ_LR735026.1"/>
</dbReference>
<organism evidence="2 3">
    <name type="scientific">Planktothrix paucivesiculata PCC 9631</name>
    <dbReference type="NCBI Taxonomy" id="671071"/>
    <lineage>
        <taxon>Bacteria</taxon>
        <taxon>Bacillati</taxon>
        <taxon>Cyanobacteriota</taxon>
        <taxon>Cyanophyceae</taxon>
        <taxon>Oscillatoriophycideae</taxon>
        <taxon>Oscillatoriales</taxon>
        <taxon>Microcoleaceae</taxon>
        <taxon>Planktothrix</taxon>
    </lineage>
</organism>
<protein>
    <submittedName>
        <fullName evidence="2">Nucleotide binding protein PINc</fullName>
    </submittedName>
</protein>
<name>A0A7Z9BH29_9CYAN</name>
<dbReference type="Pfam" id="PF13470">
    <property type="entry name" value="PIN_3"/>
    <property type="match status" value="1"/>
</dbReference>